<accession>K0TB60</accession>
<proteinExistence type="predicted"/>
<evidence type="ECO:0000313" key="1">
    <source>
        <dbReference type="EMBL" id="EJK74374.1"/>
    </source>
</evidence>
<evidence type="ECO:0000313" key="2">
    <source>
        <dbReference type="Proteomes" id="UP000266841"/>
    </source>
</evidence>
<gene>
    <name evidence="1" type="ORF">THAOC_03952</name>
</gene>
<comment type="caution">
    <text evidence="1">The sequence shown here is derived from an EMBL/GenBank/DDBJ whole genome shotgun (WGS) entry which is preliminary data.</text>
</comment>
<name>K0TB60_THAOC</name>
<dbReference type="AlphaFoldDB" id="K0TB60"/>
<sequence length="100" mass="11164">GVETTLDYWCAILNTLEGARLSKGGDFSAAEIEPNERSPTNTHYVMRTYLECHSIISSLSHSISSLDALIKFMEIKKIDGECGNRIHDLVHAKHALYQLS</sequence>
<reference evidence="1 2" key="1">
    <citation type="journal article" date="2012" name="Genome Biol.">
        <title>Genome and low-iron response of an oceanic diatom adapted to chronic iron limitation.</title>
        <authorList>
            <person name="Lommer M."/>
            <person name="Specht M."/>
            <person name="Roy A.S."/>
            <person name="Kraemer L."/>
            <person name="Andreson R."/>
            <person name="Gutowska M.A."/>
            <person name="Wolf J."/>
            <person name="Bergner S.V."/>
            <person name="Schilhabel M.B."/>
            <person name="Klostermeier U.C."/>
            <person name="Beiko R.G."/>
            <person name="Rosenstiel P."/>
            <person name="Hippler M."/>
            <person name="Laroche J."/>
        </authorList>
    </citation>
    <scope>NUCLEOTIDE SEQUENCE [LARGE SCALE GENOMIC DNA]</scope>
    <source>
        <strain evidence="1 2">CCMP1005</strain>
    </source>
</reference>
<dbReference type="Proteomes" id="UP000266841">
    <property type="component" value="Unassembled WGS sequence"/>
</dbReference>
<feature type="non-terminal residue" evidence="1">
    <location>
        <position position="1"/>
    </location>
</feature>
<keyword evidence="2" id="KW-1185">Reference proteome</keyword>
<dbReference type="EMBL" id="AGNL01003740">
    <property type="protein sequence ID" value="EJK74374.1"/>
    <property type="molecule type" value="Genomic_DNA"/>
</dbReference>
<organism evidence="1 2">
    <name type="scientific">Thalassiosira oceanica</name>
    <name type="common">Marine diatom</name>
    <dbReference type="NCBI Taxonomy" id="159749"/>
    <lineage>
        <taxon>Eukaryota</taxon>
        <taxon>Sar</taxon>
        <taxon>Stramenopiles</taxon>
        <taxon>Ochrophyta</taxon>
        <taxon>Bacillariophyta</taxon>
        <taxon>Coscinodiscophyceae</taxon>
        <taxon>Thalassiosirophycidae</taxon>
        <taxon>Thalassiosirales</taxon>
        <taxon>Thalassiosiraceae</taxon>
        <taxon>Thalassiosira</taxon>
    </lineage>
</organism>
<protein>
    <submittedName>
        <fullName evidence="1">Uncharacterized protein</fullName>
    </submittedName>
</protein>